<keyword evidence="2" id="KW-1185">Reference proteome</keyword>
<reference evidence="1 2" key="1">
    <citation type="submission" date="2020-10" db="EMBL/GenBank/DDBJ databases">
        <title>Wide distribution of Phycisphaera-like planctomycetes from WD2101 soil group in peatlands and genome analysis of the first cultivated representative.</title>
        <authorList>
            <person name="Dedysh S.N."/>
            <person name="Beletsky A.V."/>
            <person name="Ivanova A."/>
            <person name="Kulichevskaya I.S."/>
            <person name="Suzina N.E."/>
            <person name="Philippov D.A."/>
            <person name="Rakitin A.L."/>
            <person name="Mardanov A.V."/>
            <person name="Ravin N.V."/>
        </authorList>
    </citation>
    <scope>NUCLEOTIDE SEQUENCE [LARGE SCALE GENOMIC DNA]</scope>
    <source>
        <strain evidence="1 2">M1803</strain>
    </source>
</reference>
<proteinExistence type="predicted"/>
<organism evidence="1 2">
    <name type="scientific">Humisphaera borealis</name>
    <dbReference type="NCBI Taxonomy" id="2807512"/>
    <lineage>
        <taxon>Bacteria</taxon>
        <taxon>Pseudomonadati</taxon>
        <taxon>Planctomycetota</taxon>
        <taxon>Phycisphaerae</taxon>
        <taxon>Tepidisphaerales</taxon>
        <taxon>Tepidisphaeraceae</taxon>
        <taxon>Humisphaera</taxon>
    </lineage>
</organism>
<sequence>MSTPLLLLGDVRRELQADFPNVAEHVVKYAIKSRGIEPVRRFGTMRAWTRQQLPAIRRAIRQTAGK</sequence>
<dbReference type="RefSeq" id="WP_206294175.1">
    <property type="nucleotide sequence ID" value="NZ_CP063458.1"/>
</dbReference>
<gene>
    <name evidence="1" type="ORF">IPV69_06805</name>
</gene>
<name>A0A7M2X066_9BACT</name>
<protein>
    <submittedName>
        <fullName evidence="1">Uncharacterized protein</fullName>
    </submittedName>
</protein>
<dbReference type="EMBL" id="CP063458">
    <property type="protein sequence ID" value="QOV91063.1"/>
    <property type="molecule type" value="Genomic_DNA"/>
</dbReference>
<accession>A0A7M2X066</accession>
<dbReference type="AlphaFoldDB" id="A0A7M2X066"/>
<evidence type="ECO:0000313" key="2">
    <source>
        <dbReference type="Proteomes" id="UP000593765"/>
    </source>
</evidence>
<dbReference type="KEGG" id="hbs:IPV69_06805"/>
<evidence type="ECO:0000313" key="1">
    <source>
        <dbReference type="EMBL" id="QOV91063.1"/>
    </source>
</evidence>
<dbReference type="Proteomes" id="UP000593765">
    <property type="component" value="Chromosome"/>
</dbReference>